<evidence type="ECO:0000256" key="1">
    <source>
        <dbReference type="SAM" id="MobiDB-lite"/>
    </source>
</evidence>
<dbReference type="EMBL" id="CABVJG010000010">
    <property type="protein sequence ID" value="VVQ10727.1"/>
    <property type="molecule type" value="Genomic_DNA"/>
</dbReference>
<accession>A0A5E7UGW7</accession>
<evidence type="ECO:0000313" key="4">
    <source>
        <dbReference type="Proteomes" id="UP000412311"/>
    </source>
</evidence>
<evidence type="ECO:0008006" key="5">
    <source>
        <dbReference type="Google" id="ProtNLM"/>
    </source>
</evidence>
<proteinExistence type="predicted"/>
<name>A0A5E7UGW7_PSEFL</name>
<feature type="region of interest" description="Disordered" evidence="1">
    <location>
        <begin position="526"/>
        <end position="545"/>
    </location>
</feature>
<protein>
    <recommendedName>
        <fullName evidence="5">Halovibrin HvnA</fullName>
    </recommendedName>
</protein>
<feature type="chain" id="PRO_5022848579" description="Halovibrin HvnA" evidence="2">
    <location>
        <begin position="25"/>
        <end position="545"/>
    </location>
</feature>
<dbReference type="AlphaFoldDB" id="A0A5E7UGW7"/>
<evidence type="ECO:0000256" key="2">
    <source>
        <dbReference type="SAM" id="SignalP"/>
    </source>
</evidence>
<feature type="signal peptide" evidence="2">
    <location>
        <begin position="1"/>
        <end position="24"/>
    </location>
</feature>
<sequence precursor="true">MQSARTQITRYLLALLLLSGPVLAATGPETAQLLNRRYQNTTAECAGANPAYFCSGVLVRGSDPALEFWKHGEVARKLGAEGFVYLRGDLDTQRLALANGMVFSDSFTAIGNGLSLEVLCAYPFTFPSTATRANFGCAALSASQHLQDVSSCADVGVSDAPAWLAHFQQQGQLPEKQCSLSSLDPAQFKASLLAHQGIDDSWSARPNKVQIKNWDPDAPGLLPVQGLYYDVTQPGALLGAQKDQRDYFIATGEWLPILRMNLSEPPDAVFGFNLQDQLYIGYRIAANMNARFADTASGCLREKPGFHCNGVLVRGADASAGFHAWNPSPNSIGRNGVSFSYVRKDVGTTKLAGTQGFTFKEAFAPTGHAVTWRCAYPANAGTNSIPDSCRASCQSQGITTVAAWQARYASNPSASCAFDMSLASFQLSIDVRAGLSAAARLNWNEVIIAVWPQNIPALVPLEAFFYVSGSSPGLANAQFIQRDYFKQTHAFLPVIRLNLASADGRPFVFEVGDQTVQDTSTQTLIRGITPRPPVSSQKDSGPDEN</sequence>
<dbReference type="Proteomes" id="UP000412311">
    <property type="component" value="Unassembled WGS sequence"/>
</dbReference>
<dbReference type="RefSeq" id="WP_150794226.1">
    <property type="nucleotide sequence ID" value="NZ_CABVJG010000010.1"/>
</dbReference>
<gene>
    <name evidence="3" type="ORF">PS925_03412</name>
</gene>
<keyword evidence="2" id="KW-0732">Signal</keyword>
<organism evidence="3 4">
    <name type="scientific">Pseudomonas fluorescens</name>
    <dbReference type="NCBI Taxonomy" id="294"/>
    <lineage>
        <taxon>Bacteria</taxon>
        <taxon>Pseudomonadati</taxon>
        <taxon>Pseudomonadota</taxon>
        <taxon>Gammaproteobacteria</taxon>
        <taxon>Pseudomonadales</taxon>
        <taxon>Pseudomonadaceae</taxon>
        <taxon>Pseudomonas</taxon>
    </lineage>
</organism>
<reference evidence="3 4" key="1">
    <citation type="submission" date="2019-09" db="EMBL/GenBank/DDBJ databases">
        <authorList>
            <person name="Chandra G."/>
            <person name="Truman W A."/>
        </authorList>
    </citation>
    <scope>NUCLEOTIDE SEQUENCE [LARGE SCALE GENOMIC DNA]</scope>
    <source>
        <strain evidence="3">PS925</strain>
    </source>
</reference>
<evidence type="ECO:0000313" key="3">
    <source>
        <dbReference type="EMBL" id="VVQ10727.1"/>
    </source>
</evidence>